<feature type="transmembrane region" description="Helical" evidence="5">
    <location>
        <begin position="290"/>
        <end position="310"/>
    </location>
</feature>
<dbReference type="PANTHER" id="PTHR11132">
    <property type="entry name" value="SOLUTE CARRIER FAMILY 35"/>
    <property type="match status" value="1"/>
</dbReference>
<feature type="transmembrane region" description="Helical" evidence="5">
    <location>
        <begin position="86"/>
        <end position="104"/>
    </location>
</feature>
<accession>A0A1E5RYE6</accession>
<feature type="domain" description="EamA" evidence="6">
    <location>
        <begin position="193"/>
        <end position="330"/>
    </location>
</feature>
<keyword evidence="8" id="KW-1185">Reference proteome</keyword>
<keyword evidence="5" id="KW-0968">Cytoplasmic vesicle</keyword>
<evidence type="ECO:0000256" key="2">
    <source>
        <dbReference type="ARBA" id="ARBA00022692"/>
    </source>
</evidence>
<dbReference type="STRING" id="29833.A0A1E5RYE6"/>
<dbReference type="InterPro" id="IPR050186">
    <property type="entry name" value="TPT_transporter"/>
</dbReference>
<feature type="transmembrane region" description="Helical" evidence="5">
    <location>
        <begin position="45"/>
        <end position="66"/>
    </location>
</feature>
<feature type="transmembrane region" description="Helical" evidence="5">
    <location>
        <begin position="228"/>
        <end position="245"/>
    </location>
</feature>
<dbReference type="EMBL" id="LPNN01000002">
    <property type="protein sequence ID" value="OEJ91914.1"/>
    <property type="molecule type" value="Genomic_DNA"/>
</dbReference>
<keyword evidence="5" id="KW-0813">Transport</keyword>
<dbReference type="GO" id="GO:0000139">
    <property type="term" value="C:Golgi membrane"/>
    <property type="evidence" value="ECO:0007669"/>
    <property type="project" value="UniProtKB-SubCell"/>
</dbReference>
<feature type="transmembrane region" description="Helical" evidence="5">
    <location>
        <begin position="261"/>
        <end position="283"/>
    </location>
</feature>
<feature type="transmembrane region" description="Helical" evidence="5">
    <location>
        <begin position="20"/>
        <end position="39"/>
    </location>
</feature>
<reference evidence="8" key="1">
    <citation type="journal article" date="2016" name="Genome Announc.">
        <title>Genome sequences of three species of Hanseniaspora isolated from spontaneous wine fermentations.</title>
        <authorList>
            <person name="Sternes P.R."/>
            <person name="Lee D."/>
            <person name="Kutyna D.R."/>
            <person name="Borneman A.R."/>
        </authorList>
    </citation>
    <scope>NUCLEOTIDE SEQUENCE [LARGE SCALE GENOMIC DNA]</scope>
    <source>
        <strain evidence="8">AWRI3580</strain>
    </source>
</reference>
<protein>
    <recommendedName>
        <fullName evidence="5">GDP-mannose transporter</fullName>
        <shortName evidence="5">GMT</shortName>
    </recommendedName>
</protein>
<keyword evidence="2 5" id="KW-0812">Transmembrane</keyword>
<feature type="transmembrane region" description="Helical" evidence="5">
    <location>
        <begin position="110"/>
        <end position="130"/>
    </location>
</feature>
<dbReference type="GO" id="GO:0030659">
    <property type="term" value="C:cytoplasmic vesicle membrane"/>
    <property type="evidence" value="ECO:0007669"/>
    <property type="project" value="UniProtKB-SubCell"/>
</dbReference>
<keyword evidence="5" id="KW-0256">Endoplasmic reticulum</keyword>
<evidence type="ECO:0000313" key="7">
    <source>
        <dbReference type="EMBL" id="OEJ91914.1"/>
    </source>
</evidence>
<evidence type="ECO:0000259" key="6">
    <source>
        <dbReference type="Pfam" id="PF00892"/>
    </source>
</evidence>
<comment type="caution">
    <text evidence="7">The sequence shown here is derived from an EMBL/GenBank/DDBJ whole genome shotgun (WGS) entry which is preliminary data.</text>
</comment>
<evidence type="ECO:0000256" key="1">
    <source>
        <dbReference type="ARBA" id="ARBA00004141"/>
    </source>
</evidence>
<comment type="similarity">
    <text evidence="5">Belongs to the TPT transporter family. SLC35D subfamily.</text>
</comment>
<keyword evidence="3 5" id="KW-1133">Transmembrane helix</keyword>
<comment type="subunit">
    <text evidence="5">Homooligomer.</text>
</comment>
<gene>
    <name evidence="7" type="ORF">AWRI3580_g645</name>
</gene>
<feature type="transmembrane region" description="Helical" evidence="5">
    <location>
        <begin position="195"/>
        <end position="216"/>
    </location>
</feature>
<feature type="unsure residue" description="E or Q" evidence="7">
    <location>
        <position position="251"/>
    </location>
</feature>
<dbReference type="Pfam" id="PF00892">
    <property type="entry name" value="EamA"/>
    <property type="match status" value="1"/>
</dbReference>
<sequence>MSDELRNSKVGVSWVNNGPVSITAYCCSSIIMTIVNKFVVNLKNFNMNFVMLFVQCLVCCALLVVLKGLNYAKFRNLNKQDVKKWLPINFLLVAMIYTGSKSLQFLPVPIYTIFKNLTIILIAYGEVLFFGGKVTSMELGSFLIMVLSSVVATIGDNQAKQNLGKRLVEKAATVAADKSSPIAKVAEEAAFNIGYLWMLANCVSSALFVLVMRMRIKLTNFKDFDTMFYNNAVALPILLLSSFILEDWSPENIQVNLTRESVIAMVVSGMFSVGISYCSGWCVRVTSSTTYSMVGALNKLPIALAGMVFFDAPKNFLSILSIFLGFLAGIIYTQAKQKKAKEQKPIETKLPSSNKD</sequence>
<name>A0A1E5RYE6_HANUV</name>
<evidence type="ECO:0000256" key="4">
    <source>
        <dbReference type="ARBA" id="ARBA00023136"/>
    </source>
</evidence>
<keyword evidence="5" id="KW-0333">Golgi apparatus</keyword>
<proteinExistence type="inferred from homology"/>
<keyword evidence="5" id="KW-0762">Sugar transport</keyword>
<evidence type="ECO:0000256" key="3">
    <source>
        <dbReference type="ARBA" id="ARBA00022989"/>
    </source>
</evidence>
<comment type="function">
    <text evidence="5">Involved in the import of GDP-mannose from the cytoplasm into the Golgi lumen.</text>
</comment>
<evidence type="ECO:0000313" key="8">
    <source>
        <dbReference type="Proteomes" id="UP000095358"/>
    </source>
</evidence>
<dbReference type="OrthoDB" id="417037at2759"/>
<evidence type="ECO:0000256" key="5">
    <source>
        <dbReference type="RuleBase" id="RU367097"/>
    </source>
</evidence>
<dbReference type="Proteomes" id="UP000095358">
    <property type="component" value="Unassembled WGS sequence"/>
</dbReference>
<dbReference type="VEuPathDB" id="FungiDB:AWRI3580_g645"/>
<keyword evidence="4 5" id="KW-0472">Membrane</keyword>
<feature type="transmembrane region" description="Helical" evidence="5">
    <location>
        <begin position="137"/>
        <end position="155"/>
    </location>
</feature>
<dbReference type="GO" id="GO:0005789">
    <property type="term" value="C:endoplasmic reticulum membrane"/>
    <property type="evidence" value="ECO:0007669"/>
    <property type="project" value="UniProtKB-SubCell"/>
</dbReference>
<feature type="transmembrane region" description="Helical" evidence="5">
    <location>
        <begin position="316"/>
        <end position="335"/>
    </location>
</feature>
<dbReference type="InterPro" id="IPR000620">
    <property type="entry name" value="EamA_dom"/>
</dbReference>
<comment type="subcellular location">
    <subcellularLocation>
        <location evidence="5">Golgi apparatus membrane</location>
        <topology evidence="5">Multi-pass membrane protein</topology>
    </subcellularLocation>
    <subcellularLocation>
        <location evidence="5">Cytoplasmic vesicle membrane</location>
        <topology evidence="5">Multi-pass membrane protein</topology>
    </subcellularLocation>
    <subcellularLocation>
        <location evidence="5">Endoplasmic reticulum membrane</location>
        <topology evidence="5">Multi-pass membrane protein</topology>
    </subcellularLocation>
    <subcellularLocation>
        <location evidence="1">Membrane</location>
        <topology evidence="1">Multi-pass membrane protein</topology>
    </subcellularLocation>
</comment>
<dbReference type="AlphaFoldDB" id="A0A1E5RYE6"/>
<dbReference type="SUPFAM" id="SSF103481">
    <property type="entry name" value="Multidrug resistance efflux transporter EmrE"/>
    <property type="match status" value="1"/>
</dbReference>
<organism evidence="7 8">
    <name type="scientific">Hanseniaspora uvarum</name>
    <name type="common">Yeast</name>
    <name type="synonym">Kloeckera apiculata</name>
    <dbReference type="NCBI Taxonomy" id="29833"/>
    <lineage>
        <taxon>Eukaryota</taxon>
        <taxon>Fungi</taxon>
        <taxon>Dikarya</taxon>
        <taxon>Ascomycota</taxon>
        <taxon>Saccharomycotina</taxon>
        <taxon>Saccharomycetes</taxon>
        <taxon>Saccharomycodales</taxon>
        <taxon>Saccharomycodaceae</taxon>
        <taxon>Hanseniaspora</taxon>
    </lineage>
</organism>
<dbReference type="NCBIfam" id="TIGR00803">
    <property type="entry name" value="nst"/>
    <property type="match status" value="1"/>
</dbReference>
<dbReference type="InterPro" id="IPR037185">
    <property type="entry name" value="EmrE-like"/>
</dbReference>